<dbReference type="GO" id="GO:0046872">
    <property type="term" value="F:metal ion binding"/>
    <property type="evidence" value="ECO:0007669"/>
    <property type="project" value="UniProtKB-KW"/>
</dbReference>
<dbReference type="AlphaFoldDB" id="A0A1R4ABT8"/>
<keyword evidence="7" id="KW-1133">Transmembrane helix</keyword>
<feature type="binding site" evidence="5">
    <location>
        <position position="586"/>
    </location>
    <ligand>
        <name>Zn(2+)</name>
        <dbReference type="ChEBI" id="CHEBI:29105"/>
        <label>1</label>
    </ligand>
</feature>
<keyword evidence="7" id="KW-0472">Membrane</keyword>
<dbReference type="PROSITE" id="PS51845">
    <property type="entry name" value="PDEASE_I_2"/>
    <property type="match status" value="1"/>
</dbReference>
<dbReference type="KEGG" id="bmic:BMR1_03g02245"/>
<accession>A0A1R4ABT8</accession>
<reference evidence="9 10" key="3">
    <citation type="journal article" date="2016" name="Sci. Rep.">
        <title>Genome-wide diversity and gene expression profiling of Babesia microti isolates identify polymorphic genes that mediate host-pathogen interactions.</title>
        <authorList>
            <person name="Silva J.C."/>
            <person name="Cornillot E."/>
            <person name="McCracken C."/>
            <person name="Usmani-Brown S."/>
            <person name="Dwivedi A."/>
            <person name="Ifeonu O.O."/>
            <person name="Crabtree J."/>
            <person name="Gotia H.T."/>
            <person name="Virji A.Z."/>
            <person name="Reynes C."/>
            <person name="Colinge J."/>
            <person name="Kumar V."/>
            <person name="Lawres L."/>
            <person name="Pazzi J.E."/>
            <person name="Pablo J.V."/>
            <person name="Hung C."/>
            <person name="Brancato J."/>
            <person name="Kumari P."/>
            <person name="Orvis J."/>
            <person name="Tretina K."/>
            <person name="Chibucos M."/>
            <person name="Ott S."/>
            <person name="Sadzewicz L."/>
            <person name="Sengamalay N."/>
            <person name="Shetty A.C."/>
            <person name="Su Q."/>
            <person name="Tallon L."/>
            <person name="Fraser C.M."/>
            <person name="Frutos R."/>
            <person name="Molina D.M."/>
            <person name="Krause P.J."/>
            <person name="Ben Mamoun C."/>
        </authorList>
    </citation>
    <scope>NUCLEOTIDE SEQUENCE [LARGE SCALE GENOMIC DNA]</scope>
    <source>
        <strain evidence="9 10">RI</strain>
    </source>
</reference>
<dbReference type="CDD" id="cd00077">
    <property type="entry name" value="HDc"/>
    <property type="match status" value="1"/>
</dbReference>
<dbReference type="EC" id="3.1.4.-" evidence="6"/>
<dbReference type="InterPro" id="IPR023174">
    <property type="entry name" value="PDEase_CS"/>
</dbReference>
<dbReference type="GO" id="GO:0007165">
    <property type="term" value="P:signal transduction"/>
    <property type="evidence" value="ECO:0007669"/>
    <property type="project" value="InterPro"/>
</dbReference>
<feature type="domain" description="PDEase" evidence="8">
    <location>
        <begin position="438"/>
        <end position="815"/>
    </location>
</feature>
<dbReference type="InterPro" id="IPR002073">
    <property type="entry name" value="PDEase_catalytic_dom"/>
</dbReference>
<name>A0A1R4ABT8_BABMR</name>
<gene>
    <name evidence="9" type="ORF">BMR1_03g02245</name>
</gene>
<evidence type="ECO:0000256" key="7">
    <source>
        <dbReference type="SAM" id="Phobius"/>
    </source>
</evidence>
<dbReference type="PANTHER" id="PTHR11347">
    <property type="entry name" value="CYCLIC NUCLEOTIDE PHOSPHODIESTERASE"/>
    <property type="match status" value="1"/>
</dbReference>
<dbReference type="PROSITE" id="PS00126">
    <property type="entry name" value="PDEASE_I_1"/>
    <property type="match status" value="1"/>
</dbReference>
<proteinExistence type="inferred from homology"/>
<feature type="transmembrane region" description="Helical" evidence="7">
    <location>
        <begin position="244"/>
        <end position="265"/>
    </location>
</feature>
<evidence type="ECO:0000256" key="3">
    <source>
        <dbReference type="PIRSR" id="PIRSR623088-1"/>
    </source>
</evidence>
<feature type="binding site" evidence="5">
    <location>
        <position position="586"/>
    </location>
    <ligand>
        <name>Zn(2+)</name>
        <dbReference type="ChEBI" id="CHEBI:29105"/>
        <label>2</label>
    </ligand>
</feature>
<keyword evidence="7" id="KW-0812">Transmembrane</keyword>
<evidence type="ECO:0000259" key="8">
    <source>
        <dbReference type="PROSITE" id="PS51845"/>
    </source>
</evidence>
<feature type="binding site" evidence="5">
    <location>
        <position position="696"/>
    </location>
    <ligand>
        <name>Zn(2+)</name>
        <dbReference type="ChEBI" id="CHEBI:29105"/>
        <label>1</label>
    </ligand>
</feature>
<dbReference type="InterPro" id="IPR023088">
    <property type="entry name" value="PDEase"/>
</dbReference>
<organism evidence="9 10">
    <name type="scientific">Babesia microti (strain RI)</name>
    <dbReference type="NCBI Taxonomy" id="1133968"/>
    <lineage>
        <taxon>Eukaryota</taxon>
        <taxon>Sar</taxon>
        <taxon>Alveolata</taxon>
        <taxon>Apicomplexa</taxon>
        <taxon>Aconoidasida</taxon>
        <taxon>Piroplasmida</taxon>
        <taxon>Babesiidae</taxon>
        <taxon>Babesia</taxon>
    </lineage>
</organism>
<feature type="transmembrane region" description="Helical" evidence="7">
    <location>
        <begin position="136"/>
        <end position="158"/>
    </location>
</feature>
<dbReference type="SUPFAM" id="SSF109604">
    <property type="entry name" value="HD-domain/PDEase-like"/>
    <property type="match status" value="1"/>
</dbReference>
<dbReference type="RefSeq" id="XP_021338597.1">
    <property type="nucleotide sequence ID" value="XM_021482030.1"/>
</dbReference>
<keyword evidence="10" id="KW-1185">Reference proteome</keyword>
<dbReference type="SMART" id="SM00471">
    <property type="entry name" value="HDc"/>
    <property type="match status" value="1"/>
</dbReference>
<dbReference type="PRINTS" id="PR00387">
    <property type="entry name" value="PDIESTERASE1"/>
</dbReference>
<feature type="binding site" evidence="4">
    <location>
        <position position="696"/>
    </location>
    <ligand>
        <name>AMP</name>
        <dbReference type="ChEBI" id="CHEBI:456215"/>
    </ligand>
</feature>
<protein>
    <recommendedName>
        <fullName evidence="6">Phosphodiesterase</fullName>
        <ecNumber evidence="6">3.1.4.-</ecNumber>
    </recommendedName>
</protein>
<evidence type="ECO:0000256" key="6">
    <source>
        <dbReference type="RuleBase" id="RU363067"/>
    </source>
</evidence>
<reference evidence="9 10" key="2">
    <citation type="journal article" date="2013" name="PLoS ONE">
        <title>Whole genome mapping and re-organization of the nuclear and mitochondrial genomes of Babesia microti isolates.</title>
        <authorList>
            <person name="Cornillot E."/>
            <person name="Dassouli A."/>
            <person name="Garg A."/>
            <person name="Pachikara N."/>
            <person name="Randazzo S."/>
            <person name="Depoix D."/>
            <person name="Carcy B."/>
            <person name="Delbecq S."/>
            <person name="Frutos R."/>
            <person name="Silva J.C."/>
            <person name="Sutton R."/>
            <person name="Krause P.J."/>
            <person name="Mamoun C.B."/>
        </authorList>
    </citation>
    <scope>NUCLEOTIDE SEQUENCE [LARGE SCALE GENOMIC DNA]</scope>
    <source>
        <strain evidence="9 10">RI</strain>
    </source>
</reference>
<evidence type="ECO:0000256" key="5">
    <source>
        <dbReference type="PIRSR" id="PIRSR623088-3"/>
    </source>
</evidence>
<dbReference type="Pfam" id="PF00233">
    <property type="entry name" value="PDEase_I"/>
    <property type="match status" value="1"/>
</dbReference>
<dbReference type="InterPro" id="IPR003607">
    <property type="entry name" value="HD/PDEase_dom"/>
</dbReference>
<evidence type="ECO:0000256" key="2">
    <source>
        <dbReference type="ARBA" id="ARBA00022801"/>
    </source>
</evidence>
<feature type="binding site" evidence="4">
    <location>
        <position position="748"/>
    </location>
    <ligand>
        <name>AMP</name>
        <dbReference type="ChEBI" id="CHEBI:456215"/>
    </ligand>
</feature>
<feature type="transmembrane region" description="Helical" evidence="7">
    <location>
        <begin position="104"/>
        <end position="124"/>
    </location>
</feature>
<feature type="transmembrane region" description="Helical" evidence="7">
    <location>
        <begin position="170"/>
        <end position="194"/>
    </location>
</feature>
<comment type="cofactor">
    <cofactor evidence="6">
        <name>a divalent metal cation</name>
        <dbReference type="ChEBI" id="CHEBI:60240"/>
    </cofactor>
    <text evidence="6">Binds 2 divalent metal cations per subunit. Site 1 may preferentially bind zinc ions, while site 2 has a preference for magnesium and/or manganese ions.</text>
</comment>
<dbReference type="VEuPathDB" id="PiroplasmaDB:BMR1_03g02245"/>
<dbReference type="EMBL" id="LN871598">
    <property type="protein sequence ID" value="SJK86440.1"/>
    <property type="molecule type" value="Genomic_DNA"/>
</dbReference>
<reference evidence="9 10" key="1">
    <citation type="journal article" date="2012" name="Nucleic Acids Res.">
        <title>Sequencing of the smallest Apicomplexan genome from the human pathogen Babesia microti.</title>
        <authorList>
            <person name="Cornillot E."/>
            <person name="Hadj-Kaddour K."/>
            <person name="Dassouli A."/>
            <person name="Noel B."/>
            <person name="Ranwez V."/>
            <person name="Vacherie B."/>
            <person name="Augagneur Y."/>
            <person name="Bres V."/>
            <person name="Duclos A."/>
            <person name="Randazzo S."/>
            <person name="Carcy B."/>
            <person name="Debierre-Grockiego F."/>
            <person name="Delbecq S."/>
            <person name="Moubri-Menage K."/>
            <person name="Shams-Eldin H."/>
            <person name="Usmani-Brown S."/>
            <person name="Bringaud F."/>
            <person name="Wincker P."/>
            <person name="Vivares C.P."/>
            <person name="Schwarz R.T."/>
            <person name="Schetters T.P."/>
            <person name="Krause P.J."/>
            <person name="Gorenflot A."/>
            <person name="Berry V."/>
            <person name="Barbe V."/>
            <person name="Ben Mamoun C."/>
        </authorList>
    </citation>
    <scope>NUCLEOTIDE SEQUENCE [LARGE SCALE GENOMIC DNA]</scope>
    <source>
        <strain evidence="9 10">RI</strain>
    </source>
</reference>
<feature type="binding site" evidence="5">
    <location>
        <position position="549"/>
    </location>
    <ligand>
        <name>Zn(2+)</name>
        <dbReference type="ChEBI" id="CHEBI:29105"/>
        <label>1</label>
    </ligand>
</feature>
<evidence type="ECO:0000313" key="10">
    <source>
        <dbReference type="Proteomes" id="UP000002899"/>
    </source>
</evidence>
<dbReference type="GO" id="GO:0004114">
    <property type="term" value="F:3',5'-cyclic-nucleotide phosphodiesterase activity"/>
    <property type="evidence" value="ECO:0007669"/>
    <property type="project" value="InterPro"/>
</dbReference>
<feature type="binding site" evidence="5">
    <location>
        <position position="585"/>
    </location>
    <ligand>
        <name>Zn(2+)</name>
        <dbReference type="ChEBI" id="CHEBI:29105"/>
        <label>1</label>
    </ligand>
</feature>
<dbReference type="GeneID" id="24425091"/>
<sequence length="815" mass="93371">MNGTNEYQKNDSIHCYSASGGFFDRLVNRGRVYYRKAQCFKNTPDITALRDDISHIIRTSLSDGTCSGSITSINYLTKIPLKFTHQSLERLYVLNINELMQSRVLILGLSMLVLTLFIWPLSIITFKNTDAWADDYFVIIFLHISMSVTVFLYMLLTITTMSNLYHLCELFSLVTFGCIITIWGIWHLIAGIFLRDEFDNSLIKGVSASNEAMYAFNFIYGILPIVALDTILPTRIIYTWWIHLSFIILYSSSVISYCIVNLSYVPIAYTVIRVLSYFSIALMLLIGSYATELQSRLNFFNWLITCDKIAQLESQVKCFKKKSIATPAELIVERIKNCVKLSHTLENANKGKDLDLETSLQSVTDSLKECLDLISTSNLYSVPIMDMPNDAQNVINAYVTNKPNKNEMEKFKKSQTMIIKHQNLVQRYHNIVIKRNYTLDDLQDKNQGNIKNVSEEDIICGTSKLRKSLDQLKPVKLPIVDGIDKSIMYNWNFNILAHFKNHVDPFCSISYVMLNEFFTQTKIESIIAANFLRLVENIYNNTSYHNKMHGLMVAQKMVCLANFVNIFDKMNVLDRAAFVISGLCHDIAHPGRNNAFFINNMDRVSILYNDLSVLENFHASCTFKILEMPETNIFQNLSKKDFIYCRSKIVSLILATDMADHFEIISKFRLLRANPEKELGPEILLATQKLIIKAADISSSAVPWEESLEWVQRLLTEFYAQGDDEAALGLPISPLCDRNRHDEVAKSQVSFLKFVMAPLYEQLEEIEGENGNVKHVCMRNLIDNTAIWEQGFVVPFLDDQQYKFNPASVDLELLL</sequence>
<comment type="similarity">
    <text evidence="6">Belongs to the cyclic nucleotide phosphodiesterase family.</text>
</comment>
<keyword evidence="2 6" id="KW-0378">Hydrolase</keyword>
<feature type="binding site" evidence="4">
    <location>
        <begin position="545"/>
        <end position="549"/>
    </location>
    <ligand>
        <name>AMP</name>
        <dbReference type="ChEBI" id="CHEBI:456215"/>
    </ligand>
</feature>
<feature type="transmembrane region" description="Helical" evidence="7">
    <location>
        <begin position="271"/>
        <end position="290"/>
    </location>
</feature>
<feature type="binding site" evidence="4">
    <location>
        <position position="586"/>
    </location>
    <ligand>
        <name>AMP</name>
        <dbReference type="ChEBI" id="CHEBI:456215"/>
    </ligand>
</feature>
<evidence type="ECO:0000256" key="1">
    <source>
        <dbReference type="ARBA" id="ARBA00022723"/>
    </source>
</evidence>
<keyword evidence="1 5" id="KW-0479">Metal-binding</keyword>
<dbReference type="Proteomes" id="UP000002899">
    <property type="component" value="Chromosome III"/>
</dbReference>
<dbReference type="InterPro" id="IPR036971">
    <property type="entry name" value="PDEase_catalytic_dom_sf"/>
</dbReference>
<evidence type="ECO:0000256" key="4">
    <source>
        <dbReference type="PIRSR" id="PIRSR623088-2"/>
    </source>
</evidence>
<dbReference type="Gene3D" id="1.10.1300.10">
    <property type="entry name" value="3'5'-cyclic nucleotide phosphodiesterase, catalytic domain"/>
    <property type="match status" value="1"/>
</dbReference>
<feature type="active site" description="Proton donor" evidence="3">
    <location>
        <position position="545"/>
    </location>
</feature>
<dbReference type="OrthoDB" id="189220at2759"/>
<evidence type="ECO:0000313" key="9">
    <source>
        <dbReference type="EMBL" id="SJK86440.1"/>
    </source>
</evidence>